<sequence length="338" mass="40019">MTIKFDFSAYYGFKELIKKKVKKEKINEELEELFSTKGYEILFEQEYNKDFFSNIFKFVLYPELVEATKSEKLKRYERYINHFKNIISLQDQIEEGIETIKKQASKFQSNITNRAFSLLPFVEEQEVSVFITVFDIDARGRKDNCIVVDPIFCSHTESFAAILAHELHHIYRNKLLCFDLTKVKEEDKELIWLLNQLQGEGIADQIDKEYFIFSKEKTIFPAEYIIRFIQDFNTAREKISIINNYIEKVAQTVEHSKKKELLKELLEKITLGGHPIGFYMTMIIIKEMLYDELIKDVGNPFRFIKLYNQAALGDREPLPLFSKMSLEYINKLEKAYCK</sequence>
<dbReference type="EMBL" id="CP084167">
    <property type="protein sequence ID" value="UJG44137.1"/>
    <property type="molecule type" value="Genomic_DNA"/>
</dbReference>
<protein>
    <submittedName>
        <fullName evidence="1">Uncharacterized protein</fullName>
    </submittedName>
</protein>
<reference evidence="1" key="1">
    <citation type="journal article" date="2022" name="Nat. Microbiol.">
        <title>Unique mobile elements and scalable gene flow at the prokaryote-eukaryote boundary revealed by circularized Asgard archaea genomes.</title>
        <authorList>
            <person name="Wu F."/>
            <person name="Speth D.R."/>
            <person name="Philosof A."/>
            <person name="Cremiere A."/>
            <person name="Narayanan A."/>
            <person name="Barco R.A."/>
            <person name="Connon S.A."/>
            <person name="Amend J.P."/>
            <person name="Antoshechkin I.A."/>
            <person name="Orphan V.J."/>
        </authorList>
    </citation>
    <scope>NUCLEOTIDE SEQUENCE</scope>
    <source>
        <strain evidence="1">PR6</strain>
    </source>
</reference>
<evidence type="ECO:0000313" key="1">
    <source>
        <dbReference type="EMBL" id="UJG44137.1"/>
    </source>
</evidence>
<organism evidence="1">
    <name type="scientific">Candidatus Heimdallarchaeum endolithica</name>
    <dbReference type="NCBI Taxonomy" id="2876572"/>
    <lineage>
        <taxon>Archaea</taxon>
        <taxon>Promethearchaeati</taxon>
        <taxon>Candidatus Heimdallarchaeota</taxon>
        <taxon>Candidatus Heimdallarchaeia (ex Rinke et al. 2021) (nom. nud.)</taxon>
        <taxon>Candidatus Heimdallarchaeales</taxon>
        <taxon>Candidatus Heimdallarchaeaceae</taxon>
        <taxon>Candidatus Heimdallarchaeum</taxon>
    </lineage>
</organism>
<gene>
    <name evidence="1" type="ORF">K9W46_02895</name>
</gene>
<proteinExistence type="predicted"/>
<dbReference type="AlphaFoldDB" id="A0A9Y1BS86"/>
<dbReference type="Pfam" id="PF18958">
    <property type="entry name" value="DUF5700"/>
    <property type="match status" value="1"/>
</dbReference>
<name>A0A9Y1BS86_9ARCH</name>
<dbReference type="InterPro" id="IPR043754">
    <property type="entry name" value="DUF5700"/>
</dbReference>
<dbReference type="Proteomes" id="UP001200513">
    <property type="component" value="Chromosome"/>
</dbReference>
<accession>A0A9Y1BS86</accession>